<evidence type="ECO:0000256" key="2">
    <source>
        <dbReference type="ARBA" id="ARBA00022692"/>
    </source>
</evidence>
<feature type="compositionally biased region" description="Polar residues" evidence="7">
    <location>
        <begin position="36"/>
        <end position="45"/>
    </location>
</feature>
<name>A0AAV7EHC8_ARIFI</name>
<keyword evidence="5" id="KW-0443">Lipid metabolism</keyword>
<dbReference type="PANTHER" id="PTHR21212:SF0">
    <property type="entry name" value="SEIPIN"/>
    <property type="match status" value="1"/>
</dbReference>
<reference evidence="9 10" key="1">
    <citation type="submission" date="2021-07" db="EMBL/GenBank/DDBJ databases">
        <title>The Aristolochia fimbriata genome: insights into angiosperm evolution, floral development and chemical biosynthesis.</title>
        <authorList>
            <person name="Jiao Y."/>
        </authorList>
    </citation>
    <scope>NUCLEOTIDE SEQUENCE [LARGE SCALE GENOMIC DNA]</scope>
    <source>
        <strain evidence="9">IBCAS-2021</strain>
        <tissue evidence="9">Leaf</tissue>
    </source>
</reference>
<dbReference type="GO" id="GO:0006629">
    <property type="term" value="P:lipid metabolic process"/>
    <property type="evidence" value="ECO:0007669"/>
    <property type="project" value="UniProtKB-KW"/>
</dbReference>
<proteinExistence type="predicted"/>
<evidence type="ECO:0000256" key="6">
    <source>
        <dbReference type="ARBA" id="ARBA00023136"/>
    </source>
</evidence>
<dbReference type="GO" id="GO:0140042">
    <property type="term" value="P:lipid droplet formation"/>
    <property type="evidence" value="ECO:0007669"/>
    <property type="project" value="UniProtKB-ARBA"/>
</dbReference>
<evidence type="ECO:0000256" key="5">
    <source>
        <dbReference type="ARBA" id="ARBA00023098"/>
    </source>
</evidence>
<keyword evidence="2 8" id="KW-0812">Transmembrane</keyword>
<feature type="transmembrane region" description="Helical" evidence="8">
    <location>
        <begin position="493"/>
        <end position="517"/>
    </location>
</feature>
<evidence type="ECO:0000256" key="7">
    <source>
        <dbReference type="SAM" id="MobiDB-lite"/>
    </source>
</evidence>
<evidence type="ECO:0000256" key="3">
    <source>
        <dbReference type="ARBA" id="ARBA00022824"/>
    </source>
</evidence>
<evidence type="ECO:0000256" key="4">
    <source>
        <dbReference type="ARBA" id="ARBA00022989"/>
    </source>
</evidence>
<organism evidence="9 10">
    <name type="scientific">Aristolochia fimbriata</name>
    <name type="common">White veined hardy Dutchman's pipe vine</name>
    <dbReference type="NCBI Taxonomy" id="158543"/>
    <lineage>
        <taxon>Eukaryota</taxon>
        <taxon>Viridiplantae</taxon>
        <taxon>Streptophyta</taxon>
        <taxon>Embryophyta</taxon>
        <taxon>Tracheophyta</taxon>
        <taxon>Spermatophyta</taxon>
        <taxon>Magnoliopsida</taxon>
        <taxon>Magnoliidae</taxon>
        <taxon>Piperales</taxon>
        <taxon>Aristolochiaceae</taxon>
        <taxon>Aristolochia</taxon>
    </lineage>
</organism>
<comment type="caution">
    <text evidence="9">The sequence shown here is derived from an EMBL/GenBank/DDBJ whole genome shotgun (WGS) entry which is preliminary data.</text>
</comment>
<dbReference type="Proteomes" id="UP000825729">
    <property type="component" value="Unassembled WGS sequence"/>
</dbReference>
<dbReference type="InterPro" id="IPR009617">
    <property type="entry name" value="Seipin"/>
</dbReference>
<dbReference type="GO" id="GO:0005789">
    <property type="term" value="C:endoplasmic reticulum membrane"/>
    <property type="evidence" value="ECO:0007669"/>
    <property type="project" value="UniProtKB-SubCell"/>
</dbReference>
<comment type="subcellular location">
    <subcellularLocation>
        <location evidence="1">Endoplasmic reticulum membrane</location>
        <topology evidence="1">Multi-pass membrane protein</topology>
    </subcellularLocation>
</comment>
<keyword evidence="3" id="KW-0256">Endoplasmic reticulum</keyword>
<feature type="region of interest" description="Disordered" evidence="7">
    <location>
        <begin position="18"/>
        <end position="81"/>
    </location>
</feature>
<keyword evidence="10" id="KW-1185">Reference proteome</keyword>
<evidence type="ECO:0008006" key="11">
    <source>
        <dbReference type="Google" id="ProtNLM"/>
    </source>
</evidence>
<feature type="compositionally biased region" description="Polar residues" evidence="7">
    <location>
        <begin position="63"/>
        <end position="75"/>
    </location>
</feature>
<feature type="region of interest" description="Disordered" evidence="7">
    <location>
        <begin position="125"/>
        <end position="158"/>
    </location>
</feature>
<gene>
    <name evidence="9" type="ORF">H6P81_014296</name>
</gene>
<dbReference type="PANTHER" id="PTHR21212">
    <property type="entry name" value="BERNARDINELLI-SEIP CONGENITAL LIPODYSTROPHY 2 HOMOLOG BSCL2 PROTEIN"/>
    <property type="match status" value="1"/>
</dbReference>
<feature type="transmembrane region" description="Helical" evidence="8">
    <location>
        <begin position="181"/>
        <end position="210"/>
    </location>
</feature>
<dbReference type="Pfam" id="PF06775">
    <property type="entry name" value="Seipin"/>
    <property type="match status" value="1"/>
</dbReference>
<keyword evidence="6 8" id="KW-0472">Membrane</keyword>
<feature type="transmembrane region" description="Helical" evidence="8">
    <location>
        <begin position="264"/>
        <end position="291"/>
    </location>
</feature>
<dbReference type="AlphaFoldDB" id="A0AAV7EHC8"/>
<evidence type="ECO:0000313" key="9">
    <source>
        <dbReference type="EMBL" id="KAG9448168.1"/>
    </source>
</evidence>
<evidence type="ECO:0000256" key="8">
    <source>
        <dbReference type="SAM" id="Phobius"/>
    </source>
</evidence>
<dbReference type="EMBL" id="JAINDJ010000005">
    <property type="protein sequence ID" value="KAG9448168.1"/>
    <property type="molecule type" value="Genomic_DNA"/>
</dbReference>
<accession>A0AAV7EHC8</accession>
<keyword evidence="4 8" id="KW-1133">Transmembrane helix</keyword>
<protein>
    <recommendedName>
        <fullName evidence="11">Seipin</fullName>
    </recommendedName>
</protein>
<evidence type="ECO:0000313" key="10">
    <source>
        <dbReference type="Proteomes" id="UP000825729"/>
    </source>
</evidence>
<dbReference type="CDD" id="cd23995">
    <property type="entry name" value="Seipin_BSCL2_like"/>
    <property type="match status" value="1"/>
</dbReference>
<evidence type="ECO:0000256" key="1">
    <source>
        <dbReference type="ARBA" id="ARBA00004477"/>
    </source>
</evidence>
<sequence length="531" mass="59317">MEGGSSCGSDKFFETSEAFSFRDREKGAGQFDETTDSSQVSQIDSVTKKSQGEVIESPRALETSPSLSRQGSSARCTAGEGSVCDGMDSTDSAFLSAVYQKGEGATLRERRNKFLSTLKALENDQERAESPHFMSHSGGSSAKVGRNNENSTISDARNELVEKSETVDSSARDIDLSCSNLLIALAGLVIKAILFQISLLISFVTFPIWLTNCSLMLVTHPFRSIRMTIDHFCGTISRIFIFVFSKSCPVLYQRFTGRQSIGKYVVKIAWGCFWSFYIGFVLTGIFLLAFITSGFMMRWIVQEPVRMNEVLNFDYTKPSPVAFVPVTSCHWVSASTAFSEKVDMGKLVSSRVIPSNHNLQIEVSLTLPESDYNRRLGIFQVRVDVVSINGKVTASSSQPCMLRFKSSPIRYMETFIKSAPLIAGYSSESQTLNLRMTRFTEGEDATACLRIVLEKRAEFRTGAGIPEIYAASLVLESKLPLFKRMLWKWKSTIFIWLSMWIFVIELLFMLVCCRPVILPRTKPRDTSANRA</sequence>